<name>A0A9D1HII3_9FIRM</name>
<dbReference type="InterPro" id="IPR024307">
    <property type="entry name" value="YmaF"/>
</dbReference>
<evidence type="ECO:0000313" key="2">
    <source>
        <dbReference type="Proteomes" id="UP000824124"/>
    </source>
</evidence>
<organism evidence="1 2">
    <name type="scientific">Candidatus Avidehalobacter gallistercoris</name>
    <dbReference type="NCBI Taxonomy" id="2840694"/>
    <lineage>
        <taxon>Bacteria</taxon>
        <taxon>Bacillati</taxon>
        <taxon>Bacillota</taxon>
        <taxon>Clostridia</taxon>
        <taxon>Eubacteriales</taxon>
        <taxon>Peptococcaceae</taxon>
        <taxon>Peptococcaceae incertae sedis</taxon>
        <taxon>Candidatus Avidehalobacter</taxon>
    </lineage>
</organism>
<comment type="caution">
    <text evidence="1">The sequence shown here is derived from an EMBL/GenBank/DDBJ whole genome shotgun (WGS) entry which is preliminary data.</text>
</comment>
<feature type="non-terminal residue" evidence="1">
    <location>
        <position position="133"/>
    </location>
</feature>
<reference evidence="1" key="2">
    <citation type="journal article" date="2021" name="PeerJ">
        <title>Extensive microbial diversity within the chicken gut microbiome revealed by metagenomics and culture.</title>
        <authorList>
            <person name="Gilroy R."/>
            <person name="Ravi A."/>
            <person name="Getino M."/>
            <person name="Pursley I."/>
            <person name="Horton D.L."/>
            <person name="Alikhan N.F."/>
            <person name="Baker D."/>
            <person name="Gharbi K."/>
            <person name="Hall N."/>
            <person name="Watson M."/>
            <person name="Adriaenssens E.M."/>
            <person name="Foster-Nyarko E."/>
            <person name="Jarju S."/>
            <person name="Secka A."/>
            <person name="Antonio M."/>
            <person name="Oren A."/>
            <person name="Chaudhuri R.R."/>
            <person name="La Ragione R."/>
            <person name="Hildebrand F."/>
            <person name="Pallen M.J."/>
        </authorList>
    </citation>
    <scope>NUCLEOTIDE SEQUENCE</scope>
    <source>
        <strain evidence="1">2830</strain>
    </source>
</reference>
<reference evidence="1" key="1">
    <citation type="submission" date="2020-10" db="EMBL/GenBank/DDBJ databases">
        <authorList>
            <person name="Gilroy R."/>
        </authorList>
    </citation>
    <scope>NUCLEOTIDE SEQUENCE</scope>
    <source>
        <strain evidence="1">2830</strain>
    </source>
</reference>
<dbReference type="AlphaFoldDB" id="A0A9D1HII3"/>
<dbReference type="EMBL" id="DVMH01000010">
    <property type="protein sequence ID" value="HIU09936.1"/>
    <property type="molecule type" value="Genomic_DNA"/>
</dbReference>
<proteinExistence type="predicted"/>
<accession>A0A9D1HII3</accession>
<gene>
    <name evidence="1" type="ORF">IAB00_01580</name>
</gene>
<protein>
    <submittedName>
        <fullName evidence="1">YmaF family protein</fullName>
    </submittedName>
</protein>
<sequence>MNRCNNCNEQQHVHEIIGITETIVNGCEGHNHRIATVSGEAIETCNNHVHEVIFRTDFADGHYHEFCGTSEPAVYVGEGKHVHYVNAETDCADGHTHYFQLASLIDEPTTSEDDSNDCDCDCCCGCNCGCGCN</sequence>
<dbReference type="Proteomes" id="UP000824124">
    <property type="component" value="Unassembled WGS sequence"/>
</dbReference>
<evidence type="ECO:0000313" key="1">
    <source>
        <dbReference type="EMBL" id="HIU09936.1"/>
    </source>
</evidence>
<dbReference type="Pfam" id="PF12788">
    <property type="entry name" value="YmaF"/>
    <property type="match status" value="1"/>
</dbReference>